<name>A0A3B7QXI8_9BACT</name>
<reference evidence="1 2" key="1">
    <citation type="submission" date="2018-09" db="EMBL/GenBank/DDBJ databases">
        <title>Hymenobacter medium sp. nov., isolated from R2A medium.</title>
        <authorList>
            <person name="Yingchao G."/>
        </authorList>
    </citation>
    <scope>NUCLEOTIDE SEQUENCE [LARGE SCALE GENOMIC DNA]</scope>
    <source>
        <strain evidence="2">sh-6</strain>
    </source>
</reference>
<protein>
    <recommendedName>
        <fullName evidence="3">LemA family protein</fullName>
    </recommendedName>
</protein>
<sequence>MLLAAASCRKTADNSAPTAAIDPTSPAAARAQLEVLRDTVNSRWKQMMNSDNQKLVATTAVLAELQRLPGTNAAQAKQLAQANERLLGLRYDQQTMSASERIDAYDLAQDSVLQAVYTLAQPHYDNNQDVQSLTETIKVADSEVAGYRVRYDQAVKRYNSYIQLHEQALKKAGRKYAKLQPLPLFELKY</sequence>
<evidence type="ECO:0000313" key="1">
    <source>
        <dbReference type="EMBL" id="AYA35953.1"/>
    </source>
</evidence>
<proteinExistence type="predicted"/>
<dbReference type="EMBL" id="CP032317">
    <property type="protein sequence ID" value="AYA35953.1"/>
    <property type="molecule type" value="Genomic_DNA"/>
</dbReference>
<evidence type="ECO:0000313" key="2">
    <source>
        <dbReference type="Proteomes" id="UP000262802"/>
    </source>
</evidence>
<accession>A0A3B7QXI8</accession>
<organism evidence="1 2">
    <name type="scientific">Hymenobacter oligotrophus</name>
    <dbReference type="NCBI Taxonomy" id="2319843"/>
    <lineage>
        <taxon>Bacteria</taxon>
        <taxon>Pseudomonadati</taxon>
        <taxon>Bacteroidota</taxon>
        <taxon>Cytophagia</taxon>
        <taxon>Cytophagales</taxon>
        <taxon>Hymenobacteraceae</taxon>
        <taxon>Hymenobacter</taxon>
    </lineage>
</organism>
<gene>
    <name evidence="1" type="ORF">D3Y59_02125</name>
</gene>
<evidence type="ECO:0008006" key="3">
    <source>
        <dbReference type="Google" id="ProtNLM"/>
    </source>
</evidence>
<dbReference type="InterPro" id="IPR023353">
    <property type="entry name" value="LemA-like_dom_sf"/>
</dbReference>
<dbReference type="KEGG" id="hyh:D3Y59_02125"/>
<dbReference type="Proteomes" id="UP000262802">
    <property type="component" value="Chromosome"/>
</dbReference>
<dbReference type="AlphaFoldDB" id="A0A3B7QXI8"/>
<dbReference type="SUPFAM" id="SSF140478">
    <property type="entry name" value="LemA-like"/>
    <property type="match status" value="1"/>
</dbReference>
<keyword evidence="2" id="KW-1185">Reference proteome</keyword>
<dbReference type="OrthoDB" id="892730at2"/>